<gene>
    <name evidence="4" type="primary">LOC101578076</name>
</gene>
<accession>A0A6P3F2S7</accession>
<evidence type="ECO:0000256" key="1">
    <source>
        <dbReference type="SAM" id="MobiDB-lite"/>
    </source>
</evidence>
<keyword evidence="2" id="KW-0732">Signal</keyword>
<dbReference type="InterPro" id="IPR031684">
    <property type="entry name" value="LLCFC1"/>
</dbReference>
<organism evidence="3 4">
    <name type="scientific">Octodon degus</name>
    <name type="common">Degu</name>
    <name type="synonym">Sciurus degus</name>
    <dbReference type="NCBI Taxonomy" id="10160"/>
    <lineage>
        <taxon>Eukaryota</taxon>
        <taxon>Metazoa</taxon>
        <taxon>Chordata</taxon>
        <taxon>Craniata</taxon>
        <taxon>Vertebrata</taxon>
        <taxon>Euteleostomi</taxon>
        <taxon>Mammalia</taxon>
        <taxon>Eutheria</taxon>
        <taxon>Euarchontoglires</taxon>
        <taxon>Glires</taxon>
        <taxon>Rodentia</taxon>
        <taxon>Hystricomorpha</taxon>
        <taxon>Octodontidae</taxon>
        <taxon>Octodon</taxon>
    </lineage>
</organism>
<feature type="chain" id="PRO_5028219819" evidence="2">
    <location>
        <begin position="30"/>
        <end position="134"/>
    </location>
</feature>
<reference evidence="4" key="1">
    <citation type="submission" date="2025-08" db="UniProtKB">
        <authorList>
            <consortium name="RefSeq"/>
        </authorList>
    </citation>
    <scope>IDENTIFICATION</scope>
</reference>
<dbReference type="GO" id="GO:0007342">
    <property type="term" value="P:fusion of sperm to egg plasma membrane involved in single fertilization"/>
    <property type="evidence" value="ECO:0007669"/>
    <property type="project" value="InterPro"/>
</dbReference>
<evidence type="ECO:0000313" key="4">
    <source>
        <dbReference type="RefSeq" id="XP_004629169.1"/>
    </source>
</evidence>
<protein>
    <submittedName>
        <fullName evidence="4">LLLL and CFNLAS motif-containing protein 1</fullName>
    </submittedName>
</protein>
<dbReference type="FunCoup" id="A0A6P3F2S7">
    <property type="interactions" value="1"/>
</dbReference>
<dbReference type="OrthoDB" id="9836289at2759"/>
<sequence>MTSLGSQPCRAAFLAATLLLLLWVKLVRSQQGSPGPVQRSLVEKTPPAEQGQEQYEEHFMASSLGERWQQDMTRSQEDFTSEKAAVQGHLFELTLCFNLASFMVFFMRDIEAEAVPWLLEEEDLIFYFCFLITS</sequence>
<dbReference type="RefSeq" id="XP_004629169.1">
    <property type="nucleotide sequence ID" value="XM_004629112.2"/>
</dbReference>
<feature type="region of interest" description="Disordered" evidence="1">
    <location>
        <begin position="32"/>
        <end position="52"/>
    </location>
</feature>
<dbReference type="Proteomes" id="UP000515203">
    <property type="component" value="Unplaced"/>
</dbReference>
<evidence type="ECO:0000256" key="2">
    <source>
        <dbReference type="SAM" id="SignalP"/>
    </source>
</evidence>
<keyword evidence="3" id="KW-1185">Reference proteome</keyword>
<dbReference type="PANTHER" id="PTHR37348:SF1">
    <property type="entry name" value="SPERM-EGG FUSION PROTEIN LLCFC1"/>
    <property type="match status" value="1"/>
</dbReference>
<dbReference type="PANTHER" id="PTHR37348">
    <property type="entry name" value="LLLL AND CFNLAS MOTIF-CONTAINING PROTEIN 1"/>
    <property type="match status" value="1"/>
</dbReference>
<dbReference type="InParanoid" id="A0A6P3F2S7"/>
<feature type="signal peptide" evidence="2">
    <location>
        <begin position="1"/>
        <end position="29"/>
    </location>
</feature>
<dbReference type="AlphaFoldDB" id="A0A6P3F2S7"/>
<proteinExistence type="predicted"/>
<name>A0A6P3F2S7_OCTDE</name>
<evidence type="ECO:0000313" key="3">
    <source>
        <dbReference type="Proteomes" id="UP000515203"/>
    </source>
</evidence>
<dbReference type="GeneID" id="101578076"/>
<dbReference type="Pfam" id="PF15838">
    <property type="entry name" value="LLCFC1"/>
    <property type="match status" value="1"/>
</dbReference>